<evidence type="ECO:0000313" key="2">
    <source>
        <dbReference type="Proteomes" id="UP000232222"/>
    </source>
</evidence>
<dbReference type="PROSITE" id="PS51257">
    <property type="entry name" value="PROKAR_LIPOPROTEIN"/>
    <property type="match status" value="1"/>
</dbReference>
<gene>
    <name evidence="1" type="ORF">EFREU_v1c00140</name>
</gene>
<organism evidence="1 2">
    <name type="scientific">Entomoplasma freundtii</name>
    <dbReference type="NCBI Taxonomy" id="74700"/>
    <lineage>
        <taxon>Bacteria</taxon>
        <taxon>Bacillati</taxon>
        <taxon>Mycoplasmatota</taxon>
        <taxon>Mollicutes</taxon>
        <taxon>Entomoplasmatales</taxon>
        <taxon>Entomoplasmataceae</taxon>
        <taxon>Entomoplasma</taxon>
    </lineage>
</organism>
<protein>
    <submittedName>
        <fullName evidence="1">Uncharacterized protein</fullName>
    </submittedName>
</protein>
<sequence>MKKLFSVIAILGLCSIPASTIVSCQTKQENDSVEKKELQKLINKVETSLNNVKKSETNIRLGLLKQALEMAKEVIIKLESKEIDYINQFDLLQEAYWGYQAQGPIKSTLKELIDDAQKVLISNENPKPDYLTKNLKESLEEAEKIFEVRNINIEAIDLAVARNNLQYHLEEFKTWVKTNYLNIYYAINANDYLPSLKDLVI</sequence>
<dbReference type="KEGG" id="efr:EFREU_v1c00140"/>
<dbReference type="AlphaFoldDB" id="A0A2K8NTG3"/>
<dbReference type="RefSeq" id="WP_100609008.1">
    <property type="nucleotide sequence ID" value="NZ_CP024962.1"/>
</dbReference>
<accession>A0A2K8NTG3</accession>
<reference evidence="1 2" key="1">
    <citation type="submission" date="2017-11" db="EMBL/GenBank/DDBJ databases">
        <title>Genome sequence of Entomoplasma freundtii BARC 318 (ATCC 51999).</title>
        <authorList>
            <person name="Lo W.-S."/>
            <person name="Gasparich G.E."/>
            <person name="Kuo C.-H."/>
        </authorList>
    </citation>
    <scope>NUCLEOTIDE SEQUENCE [LARGE SCALE GENOMIC DNA]</scope>
    <source>
        <strain evidence="1 2">BARC 318</strain>
    </source>
</reference>
<dbReference type="Proteomes" id="UP000232222">
    <property type="component" value="Chromosome"/>
</dbReference>
<evidence type="ECO:0000313" key="1">
    <source>
        <dbReference type="EMBL" id="ATZ16041.1"/>
    </source>
</evidence>
<proteinExistence type="predicted"/>
<dbReference type="EMBL" id="CP024962">
    <property type="protein sequence ID" value="ATZ16041.1"/>
    <property type="molecule type" value="Genomic_DNA"/>
</dbReference>
<keyword evidence="2" id="KW-1185">Reference proteome</keyword>
<name>A0A2K8NTG3_9MOLU</name>